<evidence type="ECO:0000313" key="10">
    <source>
        <dbReference type="EMBL" id="AHH45221.1"/>
    </source>
</evidence>
<keyword evidence="5" id="KW-0406">Ion transport</keyword>
<keyword evidence="3" id="KW-0813">Transport</keyword>
<feature type="coiled-coil region" evidence="9">
    <location>
        <begin position="243"/>
        <end position="277"/>
    </location>
</feature>
<dbReference type="GO" id="GO:0046933">
    <property type="term" value="F:proton-transporting ATP synthase activity, rotational mechanism"/>
    <property type="evidence" value="ECO:0007669"/>
    <property type="project" value="InterPro"/>
</dbReference>
<dbReference type="EMBL" id="CP007154">
    <property type="protein sequence ID" value="AHH45221.1"/>
    <property type="molecule type" value="Genomic_DNA"/>
</dbReference>
<keyword evidence="7" id="KW-0139">CF(1)</keyword>
<dbReference type="AlphaFoldDB" id="W5USX4"/>
<evidence type="ECO:0000256" key="6">
    <source>
        <dbReference type="ARBA" id="ARBA00023136"/>
    </source>
</evidence>
<dbReference type="STRING" id="743966.MYB_01050"/>
<gene>
    <name evidence="10" type="ORF">MYB_01050</name>
</gene>
<dbReference type="KEGG" id="mbc:MYB_01050"/>
<dbReference type="OrthoDB" id="400602at2"/>
<evidence type="ECO:0000256" key="3">
    <source>
        <dbReference type="ARBA" id="ARBA00022448"/>
    </source>
</evidence>
<dbReference type="SUPFAM" id="SSF52943">
    <property type="entry name" value="ATP synthase (F1-ATPase), gamma subunit"/>
    <property type="match status" value="1"/>
</dbReference>
<reference evidence="10 11" key="1">
    <citation type="journal article" date="2014" name="Genome Announc.">
        <title>Complete Genome Sequence of Mycoplasma bovoculi Strain M165/69T (ATCC 29104).</title>
        <authorList>
            <person name="Calcutt M.J."/>
            <person name="Foecking M.F."/>
        </authorList>
    </citation>
    <scope>NUCLEOTIDE SEQUENCE [LARGE SCALE GENOMIC DNA]</scope>
    <source>
        <strain evidence="10">M165/69</strain>
    </source>
</reference>
<accession>W5USX4</accession>
<evidence type="ECO:0000313" key="11">
    <source>
        <dbReference type="Proteomes" id="UP000019229"/>
    </source>
</evidence>
<proteinExistence type="inferred from homology"/>
<sequence>MNLNEKKEKLINLAKINELVTLNRNISLIEINQLLKTIRERYDFFLIGQLFLNQSNQDNLSSIVSQAIKKITKKSNKTLWVYPSSEEKYTQNFFEQIEKTLSSKFKKGDQIITIGTRALNFAKKNGYEVVAEFAQEKNLFSVAQKIAHFIDFGIKDKQFQEVKFAIYSNKIHNFLATIYPLNQFNFNVDIPASHFEIVKNKVANFKFFPNYDEFWQAQLISYFAASAHILLLESQFIVYKNKLIHENSLLKEIEEKMQKLKTTILKIERELEIEELNLIKPKAKRIF</sequence>
<organism evidence="10 11">
    <name type="scientific">Mesomycoplasma bovoculi M165/69</name>
    <dbReference type="NCBI Taxonomy" id="743966"/>
    <lineage>
        <taxon>Bacteria</taxon>
        <taxon>Bacillati</taxon>
        <taxon>Mycoplasmatota</taxon>
        <taxon>Mycoplasmoidales</taxon>
        <taxon>Metamycoplasmataceae</taxon>
        <taxon>Mesomycoplasma</taxon>
    </lineage>
</organism>
<dbReference type="GO" id="GO:0045259">
    <property type="term" value="C:proton-transporting ATP synthase complex"/>
    <property type="evidence" value="ECO:0007669"/>
    <property type="project" value="UniProtKB-KW"/>
</dbReference>
<comment type="subcellular location">
    <subcellularLocation>
        <location evidence="1">Membrane</location>
        <topology evidence="1">Peripheral membrane protein</topology>
    </subcellularLocation>
</comment>
<keyword evidence="9" id="KW-0175">Coiled coil</keyword>
<evidence type="ECO:0000256" key="1">
    <source>
        <dbReference type="ARBA" id="ARBA00004170"/>
    </source>
</evidence>
<dbReference type="PATRIC" id="fig|743966.3.peg.210"/>
<evidence type="ECO:0000256" key="4">
    <source>
        <dbReference type="ARBA" id="ARBA00022781"/>
    </source>
</evidence>
<dbReference type="Gene3D" id="3.40.1380.10">
    <property type="match status" value="1"/>
</dbReference>
<evidence type="ECO:0000256" key="8">
    <source>
        <dbReference type="ARBA" id="ARBA00023310"/>
    </source>
</evidence>
<keyword evidence="11" id="KW-1185">Reference proteome</keyword>
<keyword evidence="8" id="KW-0066">ATP synthesis</keyword>
<evidence type="ECO:0000256" key="5">
    <source>
        <dbReference type="ARBA" id="ARBA00023065"/>
    </source>
</evidence>
<name>W5USX4_9BACT</name>
<dbReference type="HOGENOM" id="CLU_079868_0_0_14"/>
<dbReference type="Proteomes" id="UP000019229">
    <property type="component" value="Chromosome"/>
</dbReference>
<dbReference type="InterPro" id="IPR035968">
    <property type="entry name" value="ATP_synth_F1_ATPase_gsu"/>
</dbReference>
<keyword evidence="6" id="KW-0472">Membrane</keyword>
<comment type="similarity">
    <text evidence="2">Belongs to the ATPase gamma chain family.</text>
</comment>
<dbReference type="RefSeq" id="WP_022935606.1">
    <property type="nucleotide sequence ID" value="NZ_CP007154.1"/>
</dbReference>
<evidence type="ECO:0000256" key="2">
    <source>
        <dbReference type="ARBA" id="ARBA00007681"/>
    </source>
</evidence>
<dbReference type="NCBIfam" id="NF045933">
    <property type="entry name" value="MSC_0622_gamma"/>
    <property type="match status" value="1"/>
</dbReference>
<evidence type="ECO:0000256" key="7">
    <source>
        <dbReference type="ARBA" id="ARBA00023196"/>
    </source>
</evidence>
<protein>
    <submittedName>
        <fullName evidence="10">Uncharacterized protein</fullName>
    </submittedName>
</protein>
<dbReference type="eggNOG" id="ENOG5034214">
    <property type="taxonomic scope" value="Bacteria"/>
</dbReference>
<evidence type="ECO:0000256" key="9">
    <source>
        <dbReference type="SAM" id="Coils"/>
    </source>
</evidence>
<keyword evidence="4" id="KW-0375">Hydrogen ion transport</keyword>